<dbReference type="GO" id="GO:0031624">
    <property type="term" value="F:ubiquitin conjugating enzyme binding"/>
    <property type="evidence" value="ECO:0007669"/>
    <property type="project" value="TreeGrafter"/>
</dbReference>
<dbReference type="Proteomes" id="UP000011083">
    <property type="component" value="Unassembled WGS sequence"/>
</dbReference>
<evidence type="ECO:0000313" key="4">
    <source>
        <dbReference type="EMBL" id="ELR23344.1"/>
    </source>
</evidence>
<dbReference type="KEGG" id="acan:ACA1_069280"/>
<gene>
    <name evidence="4" type="ORF">ACA1_069280</name>
</gene>
<dbReference type="Gene3D" id="1.10.238.200">
    <property type="entry name" value="Cullin, PONY binding domain"/>
    <property type="match status" value="1"/>
</dbReference>
<accession>L8HCS0</accession>
<protein>
    <recommendedName>
        <fullName evidence="2">Defective in cullin neddylation protein</fullName>
    </recommendedName>
</protein>
<feature type="domain" description="DCUN1" evidence="3">
    <location>
        <begin position="53"/>
        <end position="241"/>
    </location>
</feature>
<dbReference type="GO" id="GO:0097602">
    <property type="term" value="F:cullin family protein binding"/>
    <property type="evidence" value="ECO:0007669"/>
    <property type="project" value="TreeGrafter"/>
</dbReference>
<dbReference type="PROSITE" id="PS51229">
    <property type="entry name" value="DCUN1"/>
    <property type="match status" value="1"/>
</dbReference>
<dbReference type="GO" id="GO:0005886">
    <property type="term" value="C:plasma membrane"/>
    <property type="evidence" value="ECO:0007669"/>
    <property type="project" value="UniProtKB-ARBA"/>
</dbReference>
<name>L8HCS0_ACACF</name>
<comment type="function">
    <text evidence="2">Neddylation of cullins play an essential role in the regulation of SCF-type complexes activity.</text>
</comment>
<sequence length="247" mass="28449">CGAHTNFSEDVAINALKQFEWNLEVACDNYFANPDAFAVKTKAAAGKKASGPVDPAKIDSLFETYRDPDSDVIGSEGGMERFFADLGVDPEELVTLIIAWQFKASVLNEFTRDEWKEGLTYWKCDDIPKLKEKVPAFKALLQEPHNFKEFYNFVFAYGKDTRSKGLDLNMAIELWKLILKDKFHFLDMWIEFLQKNRKHSISKDEWALLLDFANMIDKDMSNYNAEEAWPVLIDEFVEYGRAQLGDK</sequence>
<evidence type="ECO:0000313" key="5">
    <source>
        <dbReference type="Proteomes" id="UP000011083"/>
    </source>
</evidence>
<dbReference type="InterPro" id="IPR009060">
    <property type="entry name" value="UBA-like_sf"/>
</dbReference>
<dbReference type="STRING" id="1257118.L8HCS0"/>
<evidence type="ECO:0000256" key="1">
    <source>
        <dbReference type="ARBA" id="ARBA00022786"/>
    </source>
</evidence>
<dbReference type="Gene3D" id="1.10.238.10">
    <property type="entry name" value="EF-hand"/>
    <property type="match status" value="1"/>
</dbReference>
<dbReference type="RefSeq" id="XP_004352872.1">
    <property type="nucleotide sequence ID" value="XM_004352820.1"/>
</dbReference>
<dbReference type="InterPro" id="IPR014764">
    <property type="entry name" value="DCN-prot"/>
</dbReference>
<keyword evidence="1" id="KW-0833">Ubl conjugation pathway</keyword>
<dbReference type="InterPro" id="IPR042460">
    <property type="entry name" value="DCN1-like_PONY"/>
</dbReference>
<dbReference type="GO" id="GO:0000151">
    <property type="term" value="C:ubiquitin ligase complex"/>
    <property type="evidence" value="ECO:0007669"/>
    <property type="project" value="TreeGrafter"/>
</dbReference>
<dbReference type="GeneID" id="14924317"/>
<reference evidence="4 5" key="1">
    <citation type="journal article" date="2013" name="Genome Biol.">
        <title>Genome of Acanthamoeba castellanii highlights extensive lateral gene transfer and early evolution of tyrosine kinase signaling.</title>
        <authorList>
            <person name="Clarke M."/>
            <person name="Lohan A.J."/>
            <person name="Liu B."/>
            <person name="Lagkouvardos I."/>
            <person name="Roy S."/>
            <person name="Zafar N."/>
            <person name="Bertelli C."/>
            <person name="Schilde C."/>
            <person name="Kianianmomeni A."/>
            <person name="Burglin T.R."/>
            <person name="Frech C."/>
            <person name="Turcotte B."/>
            <person name="Kopec K.O."/>
            <person name="Synnott J.M."/>
            <person name="Choo C."/>
            <person name="Paponov I."/>
            <person name="Finkler A."/>
            <person name="Soon Heng Tan C."/>
            <person name="Hutchins A.P."/>
            <person name="Weinmeier T."/>
            <person name="Rattei T."/>
            <person name="Chu J.S."/>
            <person name="Gimenez G."/>
            <person name="Irimia M."/>
            <person name="Rigden D.J."/>
            <person name="Fitzpatrick D.A."/>
            <person name="Lorenzo-Morales J."/>
            <person name="Bateman A."/>
            <person name="Chiu C.H."/>
            <person name="Tang P."/>
            <person name="Hegemann P."/>
            <person name="Fromm H."/>
            <person name="Raoult D."/>
            <person name="Greub G."/>
            <person name="Miranda-Saavedra D."/>
            <person name="Chen N."/>
            <person name="Nash P."/>
            <person name="Ginger M.L."/>
            <person name="Horn M."/>
            <person name="Schaap P."/>
            <person name="Caler L."/>
            <person name="Loftus B."/>
        </authorList>
    </citation>
    <scope>NUCLEOTIDE SEQUENCE [LARGE SCALE GENOMIC DNA]</scope>
    <source>
        <strain evidence="4 5">Neff</strain>
    </source>
</reference>
<dbReference type="VEuPathDB" id="AmoebaDB:ACA1_069280"/>
<evidence type="ECO:0000259" key="3">
    <source>
        <dbReference type="PROSITE" id="PS51229"/>
    </source>
</evidence>
<dbReference type="Pfam" id="PF14555">
    <property type="entry name" value="UBA_4"/>
    <property type="match status" value="1"/>
</dbReference>
<dbReference type="AlphaFoldDB" id="L8HCS0"/>
<dbReference type="PANTHER" id="PTHR12281:SF31">
    <property type="entry name" value="DCN1-LIKE PROTEIN 3"/>
    <property type="match status" value="1"/>
</dbReference>
<dbReference type="InterPro" id="IPR005176">
    <property type="entry name" value="PONY_dom"/>
</dbReference>
<evidence type="ECO:0000256" key="2">
    <source>
        <dbReference type="RuleBase" id="RU410713"/>
    </source>
</evidence>
<proteinExistence type="predicted"/>
<keyword evidence="5" id="KW-1185">Reference proteome</keyword>
<organism evidence="4 5">
    <name type="scientific">Acanthamoeba castellanii (strain ATCC 30010 / Neff)</name>
    <dbReference type="NCBI Taxonomy" id="1257118"/>
    <lineage>
        <taxon>Eukaryota</taxon>
        <taxon>Amoebozoa</taxon>
        <taxon>Discosea</taxon>
        <taxon>Longamoebia</taxon>
        <taxon>Centramoebida</taxon>
        <taxon>Acanthamoebidae</taxon>
        <taxon>Acanthamoeba</taxon>
    </lineage>
</organism>
<dbReference type="Pfam" id="PF03556">
    <property type="entry name" value="Cullin_binding"/>
    <property type="match status" value="1"/>
</dbReference>
<dbReference type="EMBL" id="KB007857">
    <property type="protein sequence ID" value="ELR23344.1"/>
    <property type="molecule type" value="Genomic_DNA"/>
</dbReference>
<dbReference type="FunFam" id="1.10.238.200:FF:000003">
    <property type="entry name" value="DCN1-like protein 3"/>
    <property type="match status" value="1"/>
</dbReference>
<dbReference type="PANTHER" id="PTHR12281">
    <property type="entry name" value="RP42 RELATED"/>
    <property type="match status" value="1"/>
</dbReference>
<feature type="non-terminal residue" evidence="4">
    <location>
        <position position="1"/>
    </location>
</feature>
<dbReference type="OMA" id="LWCKFLQ"/>
<dbReference type="GO" id="GO:0032182">
    <property type="term" value="F:ubiquitin-like protein binding"/>
    <property type="evidence" value="ECO:0007669"/>
    <property type="project" value="TreeGrafter"/>
</dbReference>
<dbReference type="OrthoDB" id="286637at2759"/>
<dbReference type="GO" id="GO:0045116">
    <property type="term" value="P:protein neddylation"/>
    <property type="evidence" value="ECO:0007669"/>
    <property type="project" value="TreeGrafter"/>
</dbReference>
<dbReference type="SUPFAM" id="SSF46934">
    <property type="entry name" value="UBA-like"/>
    <property type="match status" value="1"/>
</dbReference>